<comment type="caution">
    <text evidence="1">The sequence shown here is derived from an EMBL/GenBank/DDBJ whole genome shotgun (WGS) entry which is preliminary data.</text>
</comment>
<reference evidence="1 2" key="1">
    <citation type="journal article" date="2016" name="Nat. Commun.">
        <title>Thousands of microbial genomes shed light on interconnected biogeochemical processes in an aquifer system.</title>
        <authorList>
            <person name="Anantharaman K."/>
            <person name="Brown C.T."/>
            <person name="Hug L.A."/>
            <person name="Sharon I."/>
            <person name="Castelle C.J."/>
            <person name="Probst A.J."/>
            <person name="Thomas B.C."/>
            <person name="Singh A."/>
            <person name="Wilkins M.J."/>
            <person name="Karaoz U."/>
            <person name="Brodie E.L."/>
            <person name="Williams K.H."/>
            <person name="Hubbard S.S."/>
            <person name="Banfield J.F."/>
        </authorList>
    </citation>
    <scope>NUCLEOTIDE SEQUENCE [LARGE SCALE GENOMIC DNA]</scope>
</reference>
<dbReference type="AlphaFoldDB" id="A0A1G2UZF8"/>
<proteinExistence type="predicted"/>
<evidence type="ECO:0000313" key="1">
    <source>
        <dbReference type="EMBL" id="OHB14746.1"/>
    </source>
</evidence>
<organism evidence="1 2">
    <name type="scientific">Candidatus Zambryskibacteria bacterium RIFOXYC1_FULL_39_10</name>
    <dbReference type="NCBI Taxonomy" id="1802779"/>
    <lineage>
        <taxon>Bacteria</taxon>
        <taxon>Candidatus Zambryskiibacteriota</taxon>
    </lineage>
</organism>
<name>A0A1G2UZF8_9BACT</name>
<sequence length="61" mass="6826">MNVENDHALNEDNITALAEFFDLLAQYDYNDHLKKGSNVNTNSLDPASKEFVLAGDQKNRG</sequence>
<gene>
    <name evidence="1" type="ORF">A2431_00210</name>
</gene>
<accession>A0A1G2UZF8</accession>
<dbReference type="EMBL" id="MHWW01000013">
    <property type="protein sequence ID" value="OHB14746.1"/>
    <property type="molecule type" value="Genomic_DNA"/>
</dbReference>
<evidence type="ECO:0000313" key="2">
    <source>
        <dbReference type="Proteomes" id="UP000177697"/>
    </source>
</evidence>
<protein>
    <submittedName>
        <fullName evidence="1">Uncharacterized protein</fullName>
    </submittedName>
</protein>
<dbReference type="Proteomes" id="UP000177697">
    <property type="component" value="Unassembled WGS sequence"/>
</dbReference>